<keyword evidence="2" id="KW-0812">Transmembrane</keyword>
<sequence>MNTCTIGISGVLFSFITIESLQNETIKYINGYEIPSKYNPWILLVFTQLIWPKASFLGHISGIAIGYLYYKGVFERIMLTHSTIYSIEQSLPFDLSSFVVHNGGANLPLFNETSDRNDQEYARLNQEFDDIFPDDDEDPSAVRIFDDDDNTSVQTPLVNGLINDTNNTGVAGPAIVLSSNNNNNSSNSASSAPNETA</sequence>
<name>A0A1Y1UZG7_9FUNG</name>
<gene>
    <name evidence="7" type="ORF">BCR36DRAFT_586680</name>
</gene>
<dbReference type="EMBL" id="MCFH01000053">
    <property type="protein sequence ID" value="ORX43398.1"/>
    <property type="molecule type" value="Genomic_DNA"/>
</dbReference>
<dbReference type="Pfam" id="PF01694">
    <property type="entry name" value="Rhomboid"/>
    <property type="match status" value="1"/>
</dbReference>
<evidence type="ECO:0000313" key="8">
    <source>
        <dbReference type="Proteomes" id="UP000193719"/>
    </source>
</evidence>
<evidence type="ECO:0000313" key="7">
    <source>
        <dbReference type="EMBL" id="ORX43398.1"/>
    </source>
</evidence>
<protein>
    <recommendedName>
        <fullName evidence="6">Peptidase S54 rhomboid domain-containing protein</fullName>
    </recommendedName>
</protein>
<evidence type="ECO:0000256" key="1">
    <source>
        <dbReference type="ARBA" id="ARBA00004141"/>
    </source>
</evidence>
<feature type="region of interest" description="Disordered" evidence="5">
    <location>
        <begin position="173"/>
        <end position="197"/>
    </location>
</feature>
<evidence type="ECO:0000256" key="4">
    <source>
        <dbReference type="ARBA" id="ARBA00023136"/>
    </source>
</evidence>
<dbReference type="InterPro" id="IPR035952">
    <property type="entry name" value="Rhomboid-like_sf"/>
</dbReference>
<keyword evidence="3" id="KW-1133">Transmembrane helix</keyword>
<feature type="compositionally biased region" description="Low complexity" evidence="5">
    <location>
        <begin position="178"/>
        <end position="197"/>
    </location>
</feature>
<feature type="domain" description="Peptidase S54 rhomboid" evidence="6">
    <location>
        <begin position="4"/>
        <end position="72"/>
    </location>
</feature>
<evidence type="ECO:0000259" key="6">
    <source>
        <dbReference type="Pfam" id="PF01694"/>
    </source>
</evidence>
<dbReference type="GO" id="GO:0016020">
    <property type="term" value="C:membrane"/>
    <property type="evidence" value="ECO:0007669"/>
    <property type="project" value="UniProtKB-SubCell"/>
</dbReference>
<dbReference type="STRING" id="1754191.A0A1Y1UZG7"/>
<evidence type="ECO:0000256" key="3">
    <source>
        <dbReference type="ARBA" id="ARBA00022989"/>
    </source>
</evidence>
<dbReference type="Proteomes" id="UP000193719">
    <property type="component" value="Unassembled WGS sequence"/>
</dbReference>
<keyword evidence="4" id="KW-0472">Membrane</keyword>
<evidence type="ECO:0000256" key="2">
    <source>
        <dbReference type="ARBA" id="ARBA00022692"/>
    </source>
</evidence>
<dbReference type="SUPFAM" id="SSF144091">
    <property type="entry name" value="Rhomboid-like"/>
    <property type="match status" value="1"/>
</dbReference>
<evidence type="ECO:0000256" key="5">
    <source>
        <dbReference type="SAM" id="MobiDB-lite"/>
    </source>
</evidence>
<comment type="subcellular location">
    <subcellularLocation>
        <location evidence="1">Membrane</location>
        <topology evidence="1">Multi-pass membrane protein</topology>
    </subcellularLocation>
</comment>
<accession>A0A1Y1UZG7</accession>
<comment type="caution">
    <text evidence="7">The sequence shown here is derived from an EMBL/GenBank/DDBJ whole genome shotgun (WGS) entry which is preliminary data.</text>
</comment>
<dbReference type="GO" id="GO:0004252">
    <property type="term" value="F:serine-type endopeptidase activity"/>
    <property type="evidence" value="ECO:0007669"/>
    <property type="project" value="InterPro"/>
</dbReference>
<dbReference type="OrthoDB" id="10257275at2759"/>
<dbReference type="AlphaFoldDB" id="A0A1Y1UZG7"/>
<reference evidence="7 8" key="1">
    <citation type="submission" date="2016-08" db="EMBL/GenBank/DDBJ databases">
        <title>Genomes of anaerobic fungi encode conserved fungal cellulosomes for biomass hydrolysis.</title>
        <authorList>
            <consortium name="DOE Joint Genome Institute"/>
            <person name="Haitjema C.H."/>
            <person name="Gilmore S.P."/>
            <person name="Henske J.K."/>
            <person name="Solomon K.V."/>
            <person name="De Groot R."/>
            <person name="Kuo A."/>
            <person name="Mondo S.J."/>
            <person name="Salamov A.A."/>
            <person name="Labutti K."/>
            <person name="Zhao Z."/>
            <person name="Chiniquy J."/>
            <person name="Barry K."/>
            <person name="Brewer H.M."/>
            <person name="Purvine S.O."/>
            <person name="Wright A.T."/>
            <person name="Boxma B."/>
            <person name="Van Alen T."/>
            <person name="Hackstein J.H."/>
            <person name="Baker S.E."/>
            <person name="Grigoriev I.V."/>
            <person name="O'Malley M.A."/>
        </authorList>
    </citation>
    <scope>NUCLEOTIDE SEQUENCE [LARGE SCALE GENOMIC DNA]</scope>
    <source>
        <strain evidence="8">finn</strain>
    </source>
</reference>
<proteinExistence type="predicted"/>
<organism evidence="7 8">
    <name type="scientific">Piromyces finnis</name>
    <dbReference type="NCBI Taxonomy" id="1754191"/>
    <lineage>
        <taxon>Eukaryota</taxon>
        <taxon>Fungi</taxon>
        <taxon>Fungi incertae sedis</taxon>
        <taxon>Chytridiomycota</taxon>
        <taxon>Chytridiomycota incertae sedis</taxon>
        <taxon>Neocallimastigomycetes</taxon>
        <taxon>Neocallimastigales</taxon>
        <taxon>Neocallimastigaceae</taxon>
        <taxon>Piromyces</taxon>
    </lineage>
</organism>
<dbReference type="InterPro" id="IPR022764">
    <property type="entry name" value="Peptidase_S54_rhomboid_dom"/>
</dbReference>
<keyword evidence="8" id="KW-1185">Reference proteome</keyword>
<reference evidence="7 8" key="2">
    <citation type="submission" date="2016-08" db="EMBL/GenBank/DDBJ databases">
        <title>Pervasive Adenine N6-methylation of Active Genes in Fungi.</title>
        <authorList>
            <consortium name="DOE Joint Genome Institute"/>
            <person name="Mondo S.J."/>
            <person name="Dannebaum R.O."/>
            <person name="Kuo R.C."/>
            <person name="Labutti K."/>
            <person name="Haridas S."/>
            <person name="Kuo A."/>
            <person name="Salamov A."/>
            <person name="Ahrendt S.R."/>
            <person name="Lipzen A."/>
            <person name="Sullivan W."/>
            <person name="Andreopoulos W.B."/>
            <person name="Clum A."/>
            <person name="Lindquist E."/>
            <person name="Daum C."/>
            <person name="Ramamoorthy G.K."/>
            <person name="Gryganskyi A."/>
            <person name="Culley D."/>
            <person name="Magnuson J.K."/>
            <person name="James T.Y."/>
            <person name="O'Malley M.A."/>
            <person name="Stajich J.E."/>
            <person name="Spatafora J.W."/>
            <person name="Visel A."/>
            <person name="Grigoriev I.V."/>
        </authorList>
    </citation>
    <scope>NUCLEOTIDE SEQUENCE [LARGE SCALE GENOMIC DNA]</scope>
    <source>
        <strain evidence="8">finn</strain>
    </source>
</reference>